<keyword evidence="2" id="KW-1185">Reference proteome</keyword>
<reference evidence="3" key="1">
    <citation type="submission" date="2017-02" db="UniProtKB">
        <authorList>
            <consortium name="WormBaseParasite"/>
        </authorList>
    </citation>
    <scope>IDENTIFICATION</scope>
</reference>
<proteinExistence type="predicted"/>
<gene>
    <name evidence="1" type="ORF">BTMF_LOCUS11744</name>
</gene>
<dbReference type="WBParaSite" id="BTMF_0001374501-mRNA-1">
    <property type="protein sequence ID" value="BTMF_0001374501-mRNA-1"/>
    <property type="gene ID" value="BTMF_0001374501"/>
</dbReference>
<evidence type="ECO:0000313" key="3">
    <source>
        <dbReference type="WBParaSite" id="BTMF_0001374501-mRNA-1"/>
    </source>
</evidence>
<name>A0A0R3R158_9BILA</name>
<accession>A0A0R3R158</accession>
<dbReference type="Proteomes" id="UP000280834">
    <property type="component" value="Unassembled WGS sequence"/>
</dbReference>
<evidence type="ECO:0000313" key="2">
    <source>
        <dbReference type="Proteomes" id="UP000280834"/>
    </source>
</evidence>
<reference evidence="1 2" key="2">
    <citation type="submission" date="2018-11" db="EMBL/GenBank/DDBJ databases">
        <authorList>
            <consortium name="Pathogen Informatics"/>
        </authorList>
    </citation>
    <scope>NUCLEOTIDE SEQUENCE [LARGE SCALE GENOMIC DNA]</scope>
</reference>
<protein>
    <submittedName>
        <fullName evidence="3">Transposase</fullName>
    </submittedName>
</protein>
<dbReference type="EMBL" id="UZAG01018559">
    <property type="protein sequence ID" value="VDO40111.1"/>
    <property type="molecule type" value="Genomic_DNA"/>
</dbReference>
<evidence type="ECO:0000313" key="1">
    <source>
        <dbReference type="EMBL" id="VDO40111.1"/>
    </source>
</evidence>
<sequence length="48" mass="5532">MLTLAMKTQIQDMEATINKSQLTMRKLIILGIRAINICCYGYKRLQSI</sequence>
<dbReference type="AlphaFoldDB" id="A0A0R3R158"/>
<organism evidence="3">
    <name type="scientific">Brugia timori</name>
    <dbReference type="NCBI Taxonomy" id="42155"/>
    <lineage>
        <taxon>Eukaryota</taxon>
        <taxon>Metazoa</taxon>
        <taxon>Ecdysozoa</taxon>
        <taxon>Nematoda</taxon>
        <taxon>Chromadorea</taxon>
        <taxon>Rhabditida</taxon>
        <taxon>Spirurina</taxon>
        <taxon>Spiruromorpha</taxon>
        <taxon>Filarioidea</taxon>
        <taxon>Onchocercidae</taxon>
        <taxon>Brugia</taxon>
    </lineage>
</organism>